<protein>
    <submittedName>
        <fullName evidence="2">Uncharacterized protein</fullName>
    </submittedName>
</protein>
<organism evidence="2 3">
    <name type="scientific">Euplotes crassus</name>
    <dbReference type="NCBI Taxonomy" id="5936"/>
    <lineage>
        <taxon>Eukaryota</taxon>
        <taxon>Sar</taxon>
        <taxon>Alveolata</taxon>
        <taxon>Ciliophora</taxon>
        <taxon>Intramacronucleata</taxon>
        <taxon>Spirotrichea</taxon>
        <taxon>Hypotrichia</taxon>
        <taxon>Euplotida</taxon>
        <taxon>Euplotidae</taxon>
        <taxon>Moneuplotes</taxon>
    </lineage>
</organism>
<evidence type="ECO:0000256" key="1">
    <source>
        <dbReference type="SAM" id="MobiDB-lite"/>
    </source>
</evidence>
<keyword evidence="3" id="KW-1185">Reference proteome</keyword>
<comment type="caution">
    <text evidence="2">The sequence shown here is derived from an EMBL/GenBank/DDBJ whole genome shotgun (WGS) entry which is preliminary data.</text>
</comment>
<accession>A0AAD1U3V9</accession>
<evidence type="ECO:0000313" key="3">
    <source>
        <dbReference type="Proteomes" id="UP001295684"/>
    </source>
</evidence>
<feature type="compositionally biased region" description="Polar residues" evidence="1">
    <location>
        <begin position="1"/>
        <end position="12"/>
    </location>
</feature>
<dbReference type="AlphaFoldDB" id="A0AAD1U3V9"/>
<proteinExistence type="predicted"/>
<reference evidence="2" key="1">
    <citation type="submission" date="2023-07" db="EMBL/GenBank/DDBJ databases">
        <authorList>
            <consortium name="AG Swart"/>
            <person name="Singh M."/>
            <person name="Singh A."/>
            <person name="Seah K."/>
            <person name="Emmerich C."/>
        </authorList>
    </citation>
    <scope>NUCLEOTIDE SEQUENCE</scope>
    <source>
        <strain evidence="2">DP1</strain>
    </source>
</reference>
<feature type="region of interest" description="Disordered" evidence="1">
    <location>
        <begin position="1"/>
        <end position="31"/>
    </location>
</feature>
<evidence type="ECO:0000313" key="2">
    <source>
        <dbReference type="EMBL" id="CAI2361797.1"/>
    </source>
</evidence>
<gene>
    <name evidence="2" type="ORF">ECRASSUSDP1_LOCUS3110</name>
</gene>
<name>A0AAD1U3V9_EUPCR</name>
<dbReference type="EMBL" id="CAMPGE010002978">
    <property type="protein sequence ID" value="CAI2361797.1"/>
    <property type="molecule type" value="Genomic_DNA"/>
</dbReference>
<dbReference type="Proteomes" id="UP001295684">
    <property type="component" value="Unassembled WGS sequence"/>
</dbReference>
<sequence>MSQKYNHSTGLTNYRPHHGSSVGTENRNGSKNRYKIKNVLQEILHKYGGLKKDVKTVGKLLGCTRAGLNQKKYELSAASMIKDAHRRSLISRFSKKKKSLVVNNERSRLANNTFLKEKASLSCERITDEVSTKSKYLRFQQKNHNQNESNKTVLGGKIDKDPHRFCNISLEAKERPVTNYGNKKKASRYTMEASSQKSYKSILNVTRKTESPETLKYRITKGNDRIFVPKTVKVKSGLSKNKSSKHIYRNTREDSKRNSVFGTGSGNISTKMNKRKEGILHRSVCANISKGYKETRLKLRSSKNQKPINHVNISLKNPEFYMQKLEQKNAQSEQNSLIDKRVQFLAVSDAPSVAYNLPKLPKQRMFRYKS</sequence>